<sequence length="236" mass="24494">MHDSPPPVTGPTRAVLSDPIAVRAALDTAPVPPVPAAAVGMAWLRSRVARFSHGPEHTRRRELIEAELRRVSPADLRERVRAVAHQPLAHVRILAESLGLQNISPEVVATAATGYLPPAPLTPETDRAVGELVAACGGSADDVTAARIAVLLQSCAATTALLERARNTDATGSAGEVLDRVLATDPPPVRTRRVIDGAITELDLAAVGLPFGAGPHACPGREHALALAAGILEGSR</sequence>
<name>A0A164MRH7_9NOCA</name>
<protein>
    <recommendedName>
        <fullName evidence="3">Cytochrome P450</fullName>
    </recommendedName>
</protein>
<accession>A0A164MRH7</accession>
<evidence type="ECO:0000313" key="1">
    <source>
        <dbReference type="EMBL" id="KZM73595.1"/>
    </source>
</evidence>
<comment type="caution">
    <text evidence="1">The sequence shown here is derived from an EMBL/GenBank/DDBJ whole genome shotgun (WGS) entry which is preliminary data.</text>
</comment>
<dbReference type="GO" id="GO:0005506">
    <property type="term" value="F:iron ion binding"/>
    <property type="evidence" value="ECO:0007669"/>
    <property type="project" value="InterPro"/>
</dbReference>
<proteinExistence type="predicted"/>
<dbReference type="SUPFAM" id="SSF48264">
    <property type="entry name" value="Cytochrome P450"/>
    <property type="match status" value="1"/>
</dbReference>
<dbReference type="InterPro" id="IPR036396">
    <property type="entry name" value="Cyt_P450_sf"/>
</dbReference>
<gene>
    <name evidence="1" type="ORF">AWN90_33910</name>
</gene>
<dbReference type="PROSITE" id="PS00086">
    <property type="entry name" value="CYTOCHROME_P450"/>
    <property type="match status" value="1"/>
</dbReference>
<evidence type="ECO:0008006" key="3">
    <source>
        <dbReference type="Google" id="ProtNLM"/>
    </source>
</evidence>
<dbReference type="GO" id="GO:0020037">
    <property type="term" value="F:heme binding"/>
    <property type="evidence" value="ECO:0007669"/>
    <property type="project" value="InterPro"/>
</dbReference>
<dbReference type="Proteomes" id="UP000076512">
    <property type="component" value="Unassembled WGS sequence"/>
</dbReference>
<organism evidence="1 2">
    <name type="scientific">Nocardia terpenica</name>
    <dbReference type="NCBI Taxonomy" id="455432"/>
    <lineage>
        <taxon>Bacteria</taxon>
        <taxon>Bacillati</taxon>
        <taxon>Actinomycetota</taxon>
        <taxon>Actinomycetes</taxon>
        <taxon>Mycobacteriales</taxon>
        <taxon>Nocardiaceae</taxon>
        <taxon>Nocardia</taxon>
    </lineage>
</organism>
<keyword evidence="2" id="KW-1185">Reference proteome</keyword>
<dbReference type="AlphaFoldDB" id="A0A164MRH7"/>
<dbReference type="GO" id="GO:0004497">
    <property type="term" value="F:monooxygenase activity"/>
    <property type="evidence" value="ECO:0007669"/>
    <property type="project" value="InterPro"/>
</dbReference>
<reference evidence="1 2" key="1">
    <citation type="submission" date="2016-04" db="EMBL/GenBank/DDBJ databases">
        <authorList>
            <person name="Evans L.H."/>
            <person name="Alamgir A."/>
            <person name="Owens N."/>
            <person name="Weber N.D."/>
            <person name="Virtaneva K."/>
            <person name="Barbian K."/>
            <person name="Babar A."/>
            <person name="Rosenke K."/>
        </authorList>
    </citation>
    <scope>NUCLEOTIDE SEQUENCE [LARGE SCALE GENOMIC DNA]</scope>
    <source>
        <strain evidence="1 2">IFM 0406</strain>
    </source>
</reference>
<dbReference type="InterPro" id="IPR017972">
    <property type="entry name" value="Cyt_P450_CS"/>
</dbReference>
<dbReference type="STRING" id="455432.AWN90_33910"/>
<dbReference type="GO" id="GO:0016705">
    <property type="term" value="F:oxidoreductase activity, acting on paired donors, with incorporation or reduction of molecular oxygen"/>
    <property type="evidence" value="ECO:0007669"/>
    <property type="project" value="InterPro"/>
</dbReference>
<dbReference type="EMBL" id="LWGR01000007">
    <property type="protein sequence ID" value="KZM73595.1"/>
    <property type="molecule type" value="Genomic_DNA"/>
</dbReference>
<evidence type="ECO:0000313" key="2">
    <source>
        <dbReference type="Proteomes" id="UP000076512"/>
    </source>
</evidence>
<dbReference type="RefSeq" id="WP_197696567.1">
    <property type="nucleotide sequence ID" value="NZ_JABMCZ010000001.1"/>
</dbReference>